<gene>
    <name evidence="1" type="ORF">T265_02655</name>
</gene>
<dbReference type="KEGG" id="ovi:T265_02655"/>
<name>A0A075A5R5_OPIVI</name>
<dbReference type="AlphaFoldDB" id="A0A075A5R5"/>
<evidence type="ECO:0000313" key="1">
    <source>
        <dbReference type="EMBL" id="KER30970.1"/>
    </source>
</evidence>
<sequence>MFGLAIPRLSLTWSASGVHIEYAQVEGRAHIERMSTRARHPQVAGPNAHRKTFLRIVGPIGLDNHVLHRRHNLAVPILNVQQTLGI</sequence>
<proteinExistence type="predicted"/>
<dbReference type="CTD" id="20316843"/>
<dbReference type="EMBL" id="KL596652">
    <property type="protein sequence ID" value="KER30970.1"/>
    <property type="molecule type" value="Genomic_DNA"/>
</dbReference>
<dbReference type="GeneID" id="20316843"/>
<dbReference type="RefSeq" id="XP_009165221.1">
    <property type="nucleotide sequence ID" value="XM_009166957.1"/>
</dbReference>
<organism evidence="1 2">
    <name type="scientific">Opisthorchis viverrini</name>
    <name type="common">Southeast Asian liver fluke</name>
    <dbReference type="NCBI Taxonomy" id="6198"/>
    <lineage>
        <taxon>Eukaryota</taxon>
        <taxon>Metazoa</taxon>
        <taxon>Spiralia</taxon>
        <taxon>Lophotrochozoa</taxon>
        <taxon>Platyhelminthes</taxon>
        <taxon>Trematoda</taxon>
        <taxon>Digenea</taxon>
        <taxon>Opisthorchiida</taxon>
        <taxon>Opisthorchiata</taxon>
        <taxon>Opisthorchiidae</taxon>
        <taxon>Opisthorchis</taxon>
    </lineage>
</organism>
<evidence type="ECO:0000313" key="2">
    <source>
        <dbReference type="Proteomes" id="UP000054324"/>
    </source>
</evidence>
<keyword evidence="2" id="KW-1185">Reference proteome</keyword>
<protein>
    <submittedName>
        <fullName evidence="1">Uncharacterized protein</fullName>
    </submittedName>
</protein>
<dbReference type="Proteomes" id="UP000054324">
    <property type="component" value="Unassembled WGS sequence"/>
</dbReference>
<accession>A0A075A5R5</accession>
<reference evidence="1 2" key="1">
    <citation type="submission" date="2013-11" db="EMBL/GenBank/DDBJ databases">
        <title>Opisthorchis viverrini - life in the bile duct.</title>
        <authorList>
            <person name="Young N.D."/>
            <person name="Nagarajan N."/>
            <person name="Lin S.J."/>
            <person name="Korhonen P.K."/>
            <person name="Jex A.R."/>
            <person name="Hall R.S."/>
            <person name="Safavi-Hemami H."/>
            <person name="Kaewkong W."/>
            <person name="Bertrand D."/>
            <person name="Gao S."/>
            <person name="Seet Q."/>
            <person name="Wongkham S."/>
            <person name="Teh B.T."/>
            <person name="Wongkham C."/>
            <person name="Intapan P.M."/>
            <person name="Maleewong W."/>
            <person name="Yang X."/>
            <person name="Hu M."/>
            <person name="Wang Z."/>
            <person name="Hofmann A."/>
            <person name="Sternberg P.W."/>
            <person name="Tan P."/>
            <person name="Wang J."/>
            <person name="Gasser R.B."/>
        </authorList>
    </citation>
    <scope>NUCLEOTIDE SEQUENCE [LARGE SCALE GENOMIC DNA]</scope>
</reference>